<dbReference type="AlphaFoldDB" id="A0A7J6P9B3"/>
<evidence type="ECO:0000256" key="1">
    <source>
        <dbReference type="SAM" id="Phobius"/>
    </source>
</evidence>
<comment type="caution">
    <text evidence="2">The sequence shown here is derived from an EMBL/GenBank/DDBJ whole genome shotgun (WGS) entry which is preliminary data.</text>
</comment>
<protein>
    <submittedName>
        <fullName evidence="2">Uncharacterized protein</fullName>
    </submittedName>
</protein>
<dbReference type="OrthoDB" id="10274541at2759"/>
<dbReference type="EMBL" id="JABANP010000056">
    <property type="protein sequence ID" value="KAF4692695.1"/>
    <property type="molecule type" value="Genomic_DNA"/>
</dbReference>
<keyword evidence="1" id="KW-0472">Membrane</keyword>
<proteinExistence type="predicted"/>
<feature type="transmembrane region" description="Helical" evidence="1">
    <location>
        <begin position="15"/>
        <end position="37"/>
    </location>
</feature>
<evidence type="ECO:0000313" key="3">
    <source>
        <dbReference type="Proteomes" id="UP000541610"/>
    </source>
</evidence>
<keyword evidence="1" id="KW-0812">Transmembrane</keyword>
<reference evidence="2 3" key="1">
    <citation type="submission" date="2020-04" db="EMBL/GenBank/DDBJ databases">
        <title>Perkinsus olseni comparative genomics.</title>
        <authorList>
            <person name="Bogema D.R."/>
        </authorList>
    </citation>
    <scope>NUCLEOTIDE SEQUENCE [LARGE SCALE GENOMIC DNA]</scope>
    <source>
        <strain evidence="2">00978-12</strain>
    </source>
</reference>
<evidence type="ECO:0000313" key="2">
    <source>
        <dbReference type="EMBL" id="KAF4692695.1"/>
    </source>
</evidence>
<sequence length="146" mass="16286">MELLSTAAELIPHPLLAMSALLPVLGLLSCFLHVWSYDLAGMYSGKFPEHNPKFETNVTFHKNTLDFDARFLGHFGAAKSVPYSRGAGNAIAVDVDNADLHKAFKDMQAFMSPSAVLKDLHYDSNKNEVWKDVPFFGRLAMHYVRA</sequence>
<gene>
    <name evidence="2" type="ORF">FOZ60_012808</name>
</gene>
<accession>A0A7J6P9B3</accession>
<organism evidence="2 3">
    <name type="scientific">Perkinsus olseni</name>
    <name type="common">Perkinsus atlanticus</name>
    <dbReference type="NCBI Taxonomy" id="32597"/>
    <lineage>
        <taxon>Eukaryota</taxon>
        <taxon>Sar</taxon>
        <taxon>Alveolata</taxon>
        <taxon>Perkinsozoa</taxon>
        <taxon>Perkinsea</taxon>
        <taxon>Perkinsida</taxon>
        <taxon>Perkinsidae</taxon>
        <taxon>Perkinsus</taxon>
    </lineage>
</organism>
<keyword evidence="1" id="KW-1133">Transmembrane helix</keyword>
<name>A0A7J6P9B3_PEROL</name>
<dbReference type="Proteomes" id="UP000541610">
    <property type="component" value="Unassembled WGS sequence"/>
</dbReference>